<evidence type="ECO:0000256" key="4">
    <source>
        <dbReference type="ARBA" id="ARBA00023136"/>
    </source>
</evidence>
<protein>
    <submittedName>
        <fullName evidence="6">Formate/nitrite transporter family protein</fullName>
    </submittedName>
</protein>
<dbReference type="InterPro" id="IPR000292">
    <property type="entry name" value="For/NO2_transpt"/>
</dbReference>
<feature type="transmembrane region" description="Helical" evidence="5">
    <location>
        <begin position="105"/>
        <end position="128"/>
    </location>
</feature>
<comment type="subcellular location">
    <subcellularLocation>
        <location evidence="1">Membrane</location>
        <topology evidence="1">Multi-pass membrane protein</topology>
    </subcellularLocation>
</comment>
<feature type="transmembrane region" description="Helical" evidence="5">
    <location>
        <begin position="187"/>
        <end position="214"/>
    </location>
</feature>
<gene>
    <name evidence="6" type="ORF">LKD42_12335</name>
</gene>
<evidence type="ECO:0000313" key="7">
    <source>
        <dbReference type="Proteomes" id="UP001299235"/>
    </source>
</evidence>
<dbReference type="Gene3D" id="1.20.1080.10">
    <property type="entry name" value="Glycerol uptake facilitator protein"/>
    <property type="match status" value="1"/>
</dbReference>
<accession>A0ABS8EXU0</accession>
<dbReference type="PANTHER" id="PTHR30520:SF8">
    <property type="entry name" value="NITRITE TRANSPORTER NIRC"/>
    <property type="match status" value="1"/>
</dbReference>
<comment type="caution">
    <text evidence="6">The sequence shown here is derived from an EMBL/GenBank/DDBJ whole genome shotgun (WGS) entry which is preliminary data.</text>
</comment>
<evidence type="ECO:0000313" key="6">
    <source>
        <dbReference type="EMBL" id="MCC2150017.1"/>
    </source>
</evidence>
<dbReference type="EMBL" id="JAJEQE010000052">
    <property type="protein sequence ID" value="MCC2150017.1"/>
    <property type="molecule type" value="Genomic_DNA"/>
</dbReference>
<sequence length="255" mass="27211">MFREEYQAVCGAAKKKVEFLEKNPLGYVTAAFLAGMFIGLGCVLMGVVGGYFNVAGSPATKLLNGLVFAVGLNFVFMAGAELFTGNNFTMSAASIKGEISWWKTIKVWIVCYLGNLLGSVVTAGIFMMTGLMNGQEVGTFLRNAAVAKVSAAPMELFAKAILCNICVCLAVWCSIKMKTETGKIMMAILGVMTFVTSGYEHSVANMTFFTIGLLDPGTAITIGGVLYNLLIVTAGNMLGGILFVALPYYLIQKKD</sequence>
<organism evidence="6 7">
    <name type="scientific">Hominisplanchenecus faecis</name>
    <dbReference type="NCBI Taxonomy" id="2885351"/>
    <lineage>
        <taxon>Bacteria</taxon>
        <taxon>Bacillati</taxon>
        <taxon>Bacillota</taxon>
        <taxon>Clostridia</taxon>
        <taxon>Lachnospirales</taxon>
        <taxon>Lachnospiraceae</taxon>
        <taxon>Hominisplanchenecus</taxon>
    </lineage>
</organism>
<feature type="transmembrane region" description="Helical" evidence="5">
    <location>
        <begin position="156"/>
        <end position="175"/>
    </location>
</feature>
<keyword evidence="2 5" id="KW-0812">Transmembrane</keyword>
<dbReference type="InterPro" id="IPR023271">
    <property type="entry name" value="Aquaporin-like"/>
</dbReference>
<dbReference type="RefSeq" id="WP_248835879.1">
    <property type="nucleotide sequence ID" value="NZ_JAJEQE010000052.1"/>
</dbReference>
<feature type="transmembrane region" description="Helical" evidence="5">
    <location>
        <begin position="25"/>
        <end position="51"/>
    </location>
</feature>
<feature type="transmembrane region" description="Helical" evidence="5">
    <location>
        <begin position="63"/>
        <end position="84"/>
    </location>
</feature>
<evidence type="ECO:0000256" key="3">
    <source>
        <dbReference type="ARBA" id="ARBA00022989"/>
    </source>
</evidence>
<keyword evidence="7" id="KW-1185">Reference proteome</keyword>
<evidence type="ECO:0000256" key="2">
    <source>
        <dbReference type="ARBA" id="ARBA00022692"/>
    </source>
</evidence>
<feature type="transmembrane region" description="Helical" evidence="5">
    <location>
        <begin position="226"/>
        <end position="251"/>
    </location>
</feature>
<reference evidence="6 7" key="1">
    <citation type="submission" date="2021-10" db="EMBL/GenBank/DDBJ databases">
        <title>Anaerobic single-cell dispensing facilitates the cultivation of human gut bacteria.</title>
        <authorList>
            <person name="Afrizal A."/>
        </authorList>
    </citation>
    <scope>NUCLEOTIDE SEQUENCE [LARGE SCALE GENOMIC DNA]</scope>
    <source>
        <strain evidence="6 7">CLA-AA-H246</strain>
    </source>
</reference>
<keyword evidence="4 5" id="KW-0472">Membrane</keyword>
<dbReference type="Pfam" id="PF01226">
    <property type="entry name" value="Form_Nir_trans"/>
    <property type="match status" value="1"/>
</dbReference>
<keyword evidence="3 5" id="KW-1133">Transmembrane helix</keyword>
<proteinExistence type="predicted"/>
<dbReference type="PANTHER" id="PTHR30520">
    <property type="entry name" value="FORMATE TRANSPORTER-RELATED"/>
    <property type="match status" value="1"/>
</dbReference>
<dbReference type="Proteomes" id="UP001299235">
    <property type="component" value="Unassembled WGS sequence"/>
</dbReference>
<name>A0ABS8EXU0_9FIRM</name>
<evidence type="ECO:0000256" key="5">
    <source>
        <dbReference type="SAM" id="Phobius"/>
    </source>
</evidence>
<evidence type="ECO:0000256" key="1">
    <source>
        <dbReference type="ARBA" id="ARBA00004141"/>
    </source>
</evidence>